<dbReference type="EMBL" id="VYXC01003397">
    <property type="protein sequence ID" value="NWU22001.1"/>
    <property type="molecule type" value="Genomic_DNA"/>
</dbReference>
<dbReference type="InterPro" id="IPR008952">
    <property type="entry name" value="Tetraspanin_EC2_sf"/>
</dbReference>
<dbReference type="Pfam" id="PF00335">
    <property type="entry name" value="Tetraspanin"/>
    <property type="match status" value="1"/>
</dbReference>
<keyword evidence="7" id="KW-1185">Reference proteome</keyword>
<dbReference type="SUPFAM" id="SSF48652">
    <property type="entry name" value="Tetraspanin"/>
    <property type="match status" value="1"/>
</dbReference>
<feature type="non-terminal residue" evidence="6">
    <location>
        <position position="1"/>
    </location>
</feature>
<dbReference type="Proteomes" id="UP000584415">
    <property type="component" value="Unassembled WGS sequence"/>
</dbReference>
<keyword evidence="4 5" id="KW-0472">Membrane</keyword>
<dbReference type="Gene3D" id="1.10.1450.10">
    <property type="entry name" value="Tetraspanin"/>
    <property type="match status" value="1"/>
</dbReference>
<evidence type="ECO:0000256" key="5">
    <source>
        <dbReference type="SAM" id="Phobius"/>
    </source>
</evidence>
<feature type="transmembrane region" description="Helical" evidence="5">
    <location>
        <begin position="7"/>
        <end position="33"/>
    </location>
</feature>
<evidence type="ECO:0000256" key="1">
    <source>
        <dbReference type="ARBA" id="ARBA00004141"/>
    </source>
</evidence>
<gene>
    <name evidence="6" type="primary">Tspan3_0</name>
    <name evidence="6" type="ORF">DYACAS_R07301</name>
</gene>
<evidence type="ECO:0000313" key="6">
    <source>
        <dbReference type="EMBL" id="NWU22001.1"/>
    </source>
</evidence>
<feature type="non-terminal residue" evidence="6">
    <location>
        <position position="241"/>
    </location>
</feature>
<dbReference type="InterPro" id="IPR018499">
    <property type="entry name" value="Tetraspanin/Peripherin"/>
</dbReference>
<keyword evidence="3 5" id="KW-1133">Transmembrane helix</keyword>
<reference evidence="6 7" key="1">
    <citation type="submission" date="2019-09" db="EMBL/GenBank/DDBJ databases">
        <title>Bird 10,000 Genomes (B10K) Project - Family phase.</title>
        <authorList>
            <person name="Zhang G."/>
        </authorList>
    </citation>
    <scope>NUCLEOTIDE SEQUENCE [LARGE SCALE GENOMIC DNA]</scope>
    <source>
        <strain evidence="6">B10K-DU-001-71</strain>
        <tissue evidence="6">Muscle</tissue>
    </source>
</reference>
<proteinExistence type="predicted"/>
<comment type="subcellular location">
    <subcellularLocation>
        <location evidence="1">Membrane</location>
        <topology evidence="1">Multi-pass membrane protein</topology>
    </subcellularLocation>
</comment>
<evidence type="ECO:0000256" key="2">
    <source>
        <dbReference type="ARBA" id="ARBA00022692"/>
    </source>
</evidence>
<protein>
    <submittedName>
        <fullName evidence="6">TSN3 protein</fullName>
    </submittedName>
</protein>
<comment type="caution">
    <text evidence="6">The sequence shown here is derived from an EMBL/GenBank/DDBJ whole genome shotgun (WGS) entry which is preliminary data.</text>
</comment>
<evidence type="ECO:0000313" key="7">
    <source>
        <dbReference type="Proteomes" id="UP000584415"/>
    </source>
</evidence>
<organism evidence="6 7">
    <name type="scientific">Platysteira castanea</name>
    <dbReference type="NCBI Taxonomy" id="1160851"/>
    <lineage>
        <taxon>Eukaryota</taxon>
        <taxon>Metazoa</taxon>
        <taxon>Chordata</taxon>
        <taxon>Craniata</taxon>
        <taxon>Vertebrata</taxon>
        <taxon>Euteleostomi</taxon>
        <taxon>Archelosauria</taxon>
        <taxon>Archosauria</taxon>
        <taxon>Dinosauria</taxon>
        <taxon>Saurischia</taxon>
        <taxon>Theropoda</taxon>
        <taxon>Coelurosauria</taxon>
        <taxon>Aves</taxon>
        <taxon>Neognathae</taxon>
        <taxon>Neoaves</taxon>
        <taxon>Telluraves</taxon>
        <taxon>Australaves</taxon>
        <taxon>Passeriformes</taxon>
        <taxon>Corvoidea</taxon>
        <taxon>Platysteiridae</taxon>
        <taxon>Platysteira</taxon>
    </lineage>
</organism>
<dbReference type="PANTHER" id="PTHR19282">
    <property type="entry name" value="TETRASPANIN"/>
    <property type="match status" value="1"/>
</dbReference>
<dbReference type="PANTHER" id="PTHR19282:SF477">
    <property type="entry name" value="TETRASPANIN"/>
    <property type="match status" value="1"/>
</dbReference>
<name>A0A7K5V1E4_9CORV</name>
<dbReference type="AlphaFoldDB" id="A0A7K5V1E4"/>
<evidence type="ECO:0000256" key="3">
    <source>
        <dbReference type="ARBA" id="ARBA00022989"/>
    </source>
</evidence>
<keyword evidence="2 5" id="KW-0812">Transmembrane</keyword>
<accession>A0A7K5V1E4</accession>
<feature type="transmembrane region" description="Helical" evidence="5">
    <location>
        <begin position="45"/>
        <end position="69"/>
    </location>
</feature>
<feature type="transmembrane region" description="Helical" evidence="5">
    <location>
        <begin position="207"/>
        <end position="229"/>
    </location>
</feature>
<dbReference type="GO" id="GO:0005886">
    <property type="term" value="C:plasma membrane"/>
    <property type="evidence" value="ECO:0007669"/>
    <property type="project" value="TreeGrafter"/>
</dbReference>
<evidence type="ECO:0000256" key="4">
    <source>
        <dbReference type="ARBA" id="ARBA00023136"/>
    </source>
</evidence>
<feature type="transmembrane region" description="Helical" evidence="5">
    <location>
        <begin position="81"/>
        <end position="102"/>
    </location>
</feature>
<sequence length="241" mass="26989">RSFAQSLLRFLGFIFCGSAAGQAFGGILVILMFKNYRYLFQESYLSLPGWLALATALTLLPTGVLAVSISVKRSRNKQGTLMYLLLLLLCLELSSAALARSYSIRTASQLESVMGYFVHQHNWTCSQDPGNSAVDVMQRKLRCCGVHNYTDWLKASSSSRYHPACVPESCCKEEYSHCRGDLGHVEQLSEEGCLKKLEDQLCFAMTYMFWCCTLLSILELLAGVSNGILMRHQPYHDLSIL</sequence>